<dbReference type="PANTHER" id="PTHR35807">
    <property type="entry name" value="TRANSCRIPTIONAL REGULATOR REDD-RELATED"/>
    <property type="match status" value="1"/>
</dbReference>
<dbReference type="SUPFAM" id="SSF48452">
    <property type="entry name" value="TPR-like"/>
    <property type="match status" value="2"/>
</dbReference>
<dbReference type="InterPro" id="IPR027417">
    <property type="entry name" value="P-loop_NTPase"/>
</dbReference>
<dbReference type="GO" id="GO:0006355">
    <property type="term" value="P:regulation of DNA-templated transcription"/>
    <property type="evidence" value="ECO:0007669"/>
    <property type="project" value="InterPro"/>
</dbReference>
<dbReference type="InterPro" id="IPR036388">
    <property type="entry name" value="WH-like_DNA-bd_sf"/>
</dbReference>
<dbReference type="SMART" id="SM00862">
    <property type="entry name" value="Trans_reg_C"/>
    <property type="match status" value="1"/>
</dbReference>
<gene>
    <name evidence="8" type="ORF">B0I32_10757</name>
</gene>
<dbReference type="CDD" id="cd15831">
    <property type="entry name" value="BTAD"/>
    <property type="match status" value="1"/>
</dbReference>
<dbReference type="EMBL" id="PVNG01000007">
    <property type="protein sequence ID" value="PRX65297.1"/>
    <property type="molecule type" value="Genomic_DNA"/>
</dbReference>
<comment type="caution">
    <text evidence="8">The sequence shown here is derived from an EMBL/GenBank/DDBJ whole genome shotgun (WGS) entry which is preliminary data.</text>
</comment>
<evidence type="ECO:0000256" key="2">
    <source>
        <dbReference type="ARBA" id="ARBA00023015"/>
    </source>
</evidence>
<evidence type="ECO:0000256" key="3">
    <source>
        <dbReference type="ARBA" id="ARBA00023125"/>
    </source>
</evidence>
<keyword evidence="4" id="KW-0804">Transcription</keyword>
<keyword evidence="3 5" id="KW-0238">DNA-binding</keyword>
<dbReference type="Pfam" id="PF13424">
    <property type="entry name" value="TPR_12"/>
    <property type="match status" value="1"/>
</dbReference>
<dbReference type="Pfam" id="PF00486">
    <property type="entry name" value="Trans_reg_C"/>
    <property type="match status" value="1"/>
</dbReference>
<accession>A0A2T0N0G8</accession>
<dbReference type="InterPro" id="IPR005158">
    <property type="entry name" value="BTAD"/>
</dbReference>
<evidence type="ECO:0000256" key="5">
    <source>
        <dbReference type="PROSITE-ProRule" id="PRU01091"/>
    </source>
</evidence>
<dbReference type="Gene3D" id="3.40.50.300">
    <property type="entry name" value="P-loop containing nucleotide triphosphate hydrolases"/>
    <property type="match status" value="1"/>
</dbReference>
<dbReference type="PRINTS" id="PR00364">
    <property type="entry name" value="DISEASERSIST"/>
</dbReference>
<dbReference type="Gene3D" id="1.25.40.10">
    <property type="entry name" value="Tetratricopeptide repeat domain"/>
    <property type="match status" value="2"/>
</dbReference>
<dbReference type="GO" id="GO:0003677">
    <property type="term" value="F:DNA binding"/>
    <property type="evidence" value="ECO:0007669"/>
    <property type="project" value="UniProtKB-UniRule"/>
</dbReference>
<dbReference type="InterPro" id="IPR001867">
    <property type="entry name" value="OmpR/PhoB-type_DNA-bd"/>
</dbReference>
<dbReference type="InterPro" id="IPR019734">
    <property type="entry name" value="TPR_rpt"/>
</dbReference>
<dbReference type="GO" id="GO:0000160">
    <property type="term" value="P:phosphorelay signal transduction system"/>
    <property type="evidence" value="ECO:0007669"/>
    <property type="project" value="InterPro"/>
</dbReference>
<organism evidence="8 9">
    <name type="scientific">Nonomuraea fuscirosea</name>
    <dbReference type="NCBI Taxonomy" id="1291556"/>
    <lineage>
        <taxon>Bacteria</taxon>
        <taxon>Bacillati</taxon>
        <taxon>Actinomycetota</taxon>
        <taxon>Actinomycetes</taxon>
        <taxon>Streptosporangiales</taxon>
        <taxon>Streptosporangiaceae</taxon>
        <taxon>Nonomuraea</taxon>
    </lineage>
</organism>
<dbReference type="InterPro" id="IPR042197">
    <property type="entry name" value="Apaf_helical"/>
</dbReference>
<dbReference type="GO" id="GO:0043531">
    <property type="term" value="F:ADP binding"/>
    <property type="evidence" value="ECO:0007669"/>
    <property type="project" value="InterPro"/>
</dbReference>
<comment type="similarity">
    <text evidence="1">Belongs to the AfsR/DnrI/RedD regulatory family.</text>
</comment>
<dbReference type="Gene3D" id="1.10.10.10">
    <property type="entry name" value="Winged helix-like DNA-binding domain superfamily/Winged helix DNA-binding domain"/>
    <property type="match status" value="1"/>
</dbReference>
<proteinExistence type="inferred from homology"/>
<dbReference type="PANTHER" id="PTHR35807:SF1">
    <property type="entry name" value="TRANSCRIPTIONAL REGULATOR REDD"/>
    <property type="match status" value="1"/>
</dbReference>
<feature type="domain" description="OmpR/PhoB-type" evidence="7">
    <location>
        <begin position="1"/>
        <end position="93"/>
    </location>
</feature>
<dbReference type="RefSeq" id="WP_219911872.1">
    <property type="nucleotide sequence ID" value="NZ_PVNG01000007.1"/>
</dbReference>
<evidence type="ECO:0000256" key="4">
    <source>
        <dbReference type="ARBA" id="ARBA00023163"/>
    </source>
</evidence>
<dbReference type="Pfam" id="PF13191">
    <property type="entry name" value="AAA_16"/>
    <property type="match status" value="1"/>
</dbReference>
<feature type="region of interest" description="Disordered" evidence="6">
    <location>
        <begin position="246"/>
        <end position="283"/>
    </location>
</feature>
<keyword evidence="2" id="KW-0805">Transcription regulation</keyword>
<dbReference type="Gene3D" id="1.10.8.430">
    <property type="entry name" value="Helical domain of apoptotic protease-activating factors"/>
    <property type="match status" value="1"/>
</dbReference>
<evidence type="ECO:0000313" key="8">
    <source>
        <dbReference type="EMBL" id="PRX65297.1"/>
    </source>
</evidence>
<dbReference type="AlphaFoldDB" id="A0A2T0N0G8"/>
<reference evidence="8 9" key="1">
    <citation type="submission" date="2018-03" db="EMBL/GenBank/DDBJ databases">
        <title>Genomic Encyclopedia of Type Strains, Phase III (KMG-III): the genomes of soil and plant-associated and newly described type strains.</title>
        <authorList>
            <person name="Whitman W."/>
        </authorList>
    </citation>
    <scope>NUCLEOTIDE SEQUENCE [LARGE SCALE GENOMIC DNA]</scope>
    <source>
        <strain evidence="8 9">CGMCC 4.7104</strain>
    </source>
</reference>
<dbReference type="InterPro" id="IPR041664">
    <property type="entry name" value="AAA_16"/>
</dbReference>
<dbReference type="SMART" id="SM01043">
    <property type="entry name" value="BTAD"/>
    <property type="match status" value="1"/>
</dbReference>
<evidence type="ECO:0000259" key="7">
    <source>
        <dbReference type="PROSITE" id="PS51755"/>
    </source>
</evidence>
<dbReference type="InterPro" id="IPR051677">
    <property type="entry name" value="AfsR-DnrI-RedD_regulator"/>
</dbReference>
<name>A0A2T0N0G8_9ACTN</name>
<dbReference type="SMART" id="SM00028">
    <property type="entry name" value="TPR"/>
    <property type="match status" value="5"/>
</dbReference>
<dbReference type="InterPro" id="IPR016032">
    <property type="entry name" value="Sig_transdc_resp-reg_C-effctor"/>
</dbReference>
<dbReference type="Pfam" id="PF03704">
    <property type="entry name" value="BTAD"/>
    <property type="match status" value="1"/>
</dbReference>
<sequence>MRVLAVELLGPLRVSVSGLPVELPPGRQRALLAVLAMSVGRAVPAERLVSAVWGADPRGDPRANLRTTVKRVRRALGTAELIAARPGGYLLAAEPDQVDALRFGHLIDEAAAASDPAAERSRLAEALALWRGAPFDGIRSDWLEHFAAPALHDRYLSALERRVDLDLAHGTRPDPDPLARAADRHPLRESLWARLLRVLESSGRPAEALERYETIRRRLAAELGVDPSPELRQVHADLLTAGAPAARRTMADPTPAAGAPVDGRKVPSRLPAADASGAGSTVPSQLPAAVVGFAGREAELAALDALLGSPEETRSPAPSITVISGPAGIGKTTLAVHWAHRVADRFPDGRLHVDLRGYDPSGEAVRPATAVRALLDALEVPPHRIPDGLDAQAGLYRSLLAGRRMLVLLDNARDAGQVTPLLPGAPGCLVLVTSRDHLTELVMTYGARPLPLGLLPPDEARRLLSARLGQERITARPDAVEEIVRRCAGLPLALAIVAARAAIHPAHPLDALATELRDTLGALDRVAGVRAIFSWSYDSLGDPAARLFRLVAGLHPGPDSTTAAAASLAGLPISEVRAPLAELTRANLLTEPVPGRWSCHDLLRAYASELCQAHDADRDAARRRLIDHYARTAYTAHRLLGGDAEGDTEGGAQEDVETVGAAAPATGVCVTDLGGRDAAAAWFAAERPALLAVLEPAADLGLDRQVCHLARAMFVFLHGQGFWHDRAETQQAAVAAAARLGDPVEESRAYRNLAFALADLGRFGDAHRNLDAALHRARDDLAGQAWTHYHRDIVYALQGRQADALDAARRAHDLFERLDHQAGRAIALTDLGFHHGRLGQHARALELCERALLLHQRLGNRPHEAHTWSCLADTRLQLGDPAGAVPCYRRALGLFREFGDPYAEASTLAHLGACHHLAGDHPAAHEHWRHAHTLLGDRDSAATDQIHTQLAIIDRSAADAFRHRR</sequence>
<dbReference type="InterPro" id="IPR011990">
    <property type="entry name" value="TPR-like_helical_dom_sf"/>
</dbReference>
<dbReference type="SUPFAM" id="SSF52540">
    <property type="entry name" value="P-loop containing nucleoside triphosphate hydrolases"/>
    <property type="match status" value="1"/>
</dbReference>
<evidence type="ECO:0000256" key="6">
    <source>
        <dbReference type="SAM" id="MobiDB-lite"/>
    </source>
</evidence>
<feature type="DNA-binding region" description="OmpR/PhoB-type" evidence="5">
    <location>
        <begin position="1"/>
        <end position="93"/>
    </location>
</feature>
<dbReference type="Proteomes" id="UP000238312">
    <property type="component" value="Unassembled WGS sequence"/>
</dbReference>
<keyword evidence="9" id="KW-1185">Reference proteome</keyword>
<dbReference type="PROSITE" id="PS51755">
    <property type="entry name" value="OMPR_PHOB"/>
    <property type="match status" value="1"/>
</dbReference>
<dbReference type="SUPFAM" id="SSF46894">
    <property type="entry name" value="C-terminal effector domain of the bipartite response regulators"/>
    <property type="match status" value="1"/>
</dbReference>
<protein>
    <submittedName>
        <fullName evidence="8">DNA-binding SARP family transcriptional activator</fullName>
    </submittedName>
</protein>
<evidence type="ECO:0000256" key="1">
    <source>
        <dbReference type="ARBA" id="ARBA00005820"/>
    </source>
</evidence>
<evidence type="ECO:0000313" key="9">
    <source>
        <dbReference type="Proteomes" id="UP000238312"/>
    </source>
</evidence>